<feature type="binding site" evidence="4">
    <location>
        <position position="6"/>
    </location>
    <ligand>
        <name>3-amino-2-oxopropyl phosphate</name>
        <dbReference type="ChEBI" id="CHEBI:57279"/>
    </ligand>
</feature>
<feature type="binding site" evidence="4">
    <location>
        <begin position="235"/>
        <end position="236"/>
    </location>
    <ligand>
        <name>3-amino-2-oxopropyl phosphate</name>
        <dbReference type="ChEBI" id="CHEBI:57279"/>
    </ligand>
</feature>
<dbReference type="AlphaFoldDB" id="A0A151CIT2"/>
<organism evidence="6 7">
    <name type="scientific">Sulfurovum riftiae</name>
    <dbReference type="NCBI Taxonomy" id="1630136"/>
    <lineage>
        <taxon>Bacteria</taxon>
        <taxon>Pseudomonadati</taxon>
        <taxon>Campylobacterota</taxon>
        <taxon>Epsilonproteobacteria</taxon>
        <taxon>Campylobacterales</taxon>
        <taxon>Sulfurovaceae</taxon>
        <taxon>Sulfurovum</taxon>
    </lineage>
</organism>
<dbReference type="NCBIfam" id="NF003625">
    <property type="entry name" value="PRK05265.1-3"/>
    <property type="match status" value="1"/>
</dbReference>
<feature type="binding site" evidence="4">
    <location>
        <position position="17"/>
    </location>
    <ligand>
        <name>3-amino-2-oxopropyl phosphate</name>
        <dbReference type="ChEBI" id="CHEBI:57279"/>
    </ligand>
</feature>
<dbReference type="PANTHER" id="PTHR30456">
    <property type="entry name" value="PYRIDOXINE 5'-PHOSPHATE SYNTHASE"/>
    <property type="match status" value="1"/>
</dbReference>
<dbReference type="EMBL" id="LNKT01000001">
    <property type="protein sequence ID" value="KYJ87448.1"/>
    <property type="molecule type" value="Genomic_DNA"/>
</dbReference>
<feature type="active site" description="Proton acceptor" evidence="4">
    <location>
        <position position="69"/>
    </location>
</feature>
<evidence type="ECO:0000313" key="6">
    <source>
        <dbReference type="EMBL" id="KYJ87448.1"/>
    </source>
</evidence>
<dbReference type="HAMAP" id="MF_00279">
    <property type="entry name" value="PdxJ"/>
    <property type="match status" value="1"/>
</dbReference>
<dbReference type="Gene3D" id="3.20.20.70">
    <property type="entry name" value="Aldolase class I"/>
    <property type="match status" value="1"/>
</dbReference>
<keyword evidence="2 4" id="KW-0808">Transferase</keyword>
<comment type="subunit">
    <text evidence="4">Homooctamer; tetramer of dimers.</text>
</comment>
<dbReference type="InterPro" id="IPR004569">
    <property type="entry name" value="PyrdxlP_synth_PdxJ"/>
</dbReference>
<evidence type="ECO:0000256" key="5">
    <source>
        <dbReference type="NCBIfam" id="TIGR00559"/>
    </source>
</evidence>
<gene>
    <name evidence="4" type="primary">pdxJ</name>
    <name evidence="6" type="ORF">AS592_10060</name>
</gene>
<reference evidence="6 7" key="1">
    <citation type="submission" date="2015-11" db="EMBL/GenBank/DDBJ databases">
        <title>Draft genome of Sulfurovum riftiae 1812E, a member of the Epsilonproteobacteria isolated from the tube of the deep-sea hydrothermal vent tubewom Riftia pachyptila.</title>
        <authorList>
            <person name="Vetriani C."/>
            <person name="Giovannelli D."/>
        </authorList>
    </citation>
    <scope>NUCLEOTIDE SEQUENCE [LARGE SCALE GENOMIC DNA]</scope>
    <source>
        <strain evidence="6 7">1812E</strain>
    </source>
</reference>
<dbReference type="InterPro" id="IPR013785">
    <property type="entry name" value="Aldolase_TIM"/>
</dbReference>
<comment type="pathway">
    <text evidence="4">Cofactor biosynthesis; pyridoxine 5'-phosphate biosynthesis; pyridoxine 5'-phosphate from D-erythrose 4-phosphate: step 5/5.</text>
</comment>
<dbReference type="CDD" id="cd00003">
    <property type="entry name" value="PNPsynthase"/>
    <property type="match status" value="1"/>
</dbReference>
<feature type="binding site" evidence="4">
    <location>
        <begin position="8"/>
        <end position="9"/>
    </location>
    <ligand>
        <name>1-deoxy-D-xylulose 5-phosphate</name>
        <dbReference type="ChEBI" id="CHEBI:57792"/>
    </ligand>
</feature>
<feature type="binding site" evidence="4">
    <location>
        <position position="49"/>
    </location>
    <ligand>
        <name>1-deoxy-D-xylulose 5-phosphate</name>
        <dbReference type="ChEBI" id="CHEBI:57792"/>
    </ligand>
</feature>
<dbReference type="UniPathway" id="UPA00244">
    <property type="reaction ID" value="UER00313"/>
</dbReference>
<feature type="site" description="Transition state stabilizer" evidence="4">
    <location>
        <position position="150"/>
    </location>
</feature>
<comment type="catalytic activity">
    <reaction evidence="4">
        <text>3-amino-2-oxopropyl phosphate + 1-deoxy-D-xylulose 5-phosphate = pyridoxine 5'-phosphate + phosphate + 2 H2O + H(+)</text>
        <dbReference type="Rhea" id="RHEA:15265"/>
        <dbReference type="ChEBI" id="CHEBI:15377"/>
        <dbReference type="ChEBI" id="CHEBI:15378"/>
        <dbReference type="ChEBI" id="CHEBI:43474"/>
        <dbReference type="ChEBI" id="CHEBI:57279"/>
        <dbReference type="ChEBI" id="CHEBI:57792"/>
        <dbReference type="ChEBI" id="CHEBI:58589"/>
        <dbReference type="EC" id="2.6.99.2"/>
    </reaction>
</comment>
<feature type="active site" description="Proton acceptor" evidence="4">
    <location>
        <position position="42"/>
    </location>
</feature>
<accession>A0A151CIT2</accession>
<evidence type="ECO:0000256" key="4">
    <source>
        <dbReference type="HAMAP-Rule" id="MF_00279"/>
    </source>
</evidence>
<dbReference type="SUPFAM" id="SSF63892">
    <property type="entry name" value="Pyridoxine 5'-phosphate synthase"/>
    <property type="match status" value="1"/>
</dbReference>
<dbReference type="EC" id="2.6.99.2" evidence="4 5"/>
<dbReference type="NCBIfam" id="TIGR00559">
    <property type="entry name" value="pdxJ"/>
    <property type="match status" value="1"/>
</dbReference>
<dbReference type="Proteomes" id="UP000075359">
    <property type="component" value="Unassembled WGS sequence"/>
</dbReference>
<comment type="similarity">
    <text evidence="4">Belongs to the PNP synthase family.</text>
</comment>
<comment type="subcellular location">
    <subcellularLocation>
        <location evidence="4">Cytoplasm</location>
    </subcellularLocation>
</comment>
<evidence type="ECO:0000256" key="3">
    <source>
        <dbReference type="ARBA" id="ARBA00023096"/>
    </source>
</evidence>
<feature type="binding site" evidence="4">
    <location>
        <position position="44"/>
    </location>
    <ligand>
        <name>1-deoxy-D-xylulose 5-phosphate</name>
        <dbReference type="ChEBI" id="CHEBI:57792"/>
    </ligand>
</feature>
<feature type="binding site" evidence="4">
    <location>
        <position position="214"/>
    </location>
    <ligand>
        <name>3-amino-2-oxopropyl phosphate</name>
        <dbReference type="ChEBI" id="CHEBI:57279"/>
    </ligand>
</feature>
<dbReference type="STRING" id="1630136.AS592_10060"/>
<keyword evidence="1 4" id="KW-0963">Cytoplasm</keyword>
<comment type="function">
    <text evidence="4">Catalyzes the complicated ring closure reaction between the two acyclic compounds 1-deoxy-D-xylulose-5-phosphate (DXP) and 3-amino-2-oxopropyl phosphate (1-amino-acetone-3-phosphate or AAP) to form pyridoxine 5'-phosphate (PNP) and inorganic phosphate.</text>
</comment>
<dbReference type="InterPro" id="IPR036130">
    <property type="entry name" value="Pyridoxine-5'_phos_synth"/>
</dbReference>
<dbReference type="NCBIfam" id="NF003627">
    <property type="entry name" value="PRK05265.1-5"/>
    <property type="match status" value="1"/>
</dbReference>
<evidence type="ECO:0000313" key="7">
    <source>
        <dbReference type="Proteomes" id="UP000075359"/>
    </source>
</evidence>
<dbReference type="GO" id="GO:0008615">
    <property type="term" value="P:pyridoxine biosynthetic process"/>
    <property type="evidence" value="ECO:0007669"/>
    <property type="project" value="UniProtKB-UniRule"/>
</dbReference>
<feature type="active site" description="Proton donor" evidence="4">
    <location>
        <position position="213"/>
    </location>
</feature>
<dbReference type="RefSeq" id="WP_067328301.1">
    <property type="nucleotide sequence ID" value="NZ_LNKT01000001.1"/>
</dbReference>
<dbReference type="GO" id="GO:0005829">
    <property type="term" value="C:cytosol"/>
    <property type="evidence" value="ECO:0007669"/>
    <property type="project" value="TreeGrafter"/>
</dbReference>
<keyword evidence="3 4" id="KW-0664">Pyridoxine biosynthesis</keyword>
<protein>
    <recommendedName>
        <fullName evidence="4 5">Pyridoxine 5'-phosphate synthase</fullName>
        <shortName evidence="4">PNP synthase</shortName>
        <ecNumber evidence="4 5">2.6.99.2</ecNumber>
    </recommendedName>
</protein>
<dbReference type="GO" id="GO:0033856">
    <property type="term" value="F:pyridoxine 5'-phosphate synthase activity"/>
    <property type="evidence" value="ECO:0007669"/>
    <property type="project" value="UniProtKB-UniRule"/>
</dbReference>
<sequence length="260" mass="29187">MLLGVNIDHIAVLREARKVADPDPLDALGICKRAGADQITIHLREDRRHMQDMDAKNIIELSALPVNLECAIEAAMIDIACELRPHRVTLVPEKREEVTTEGGLAVTGEQSRLKEAIRRLQKEEIEVSLFIDPTLDAVRASLDLGVEWIEFHTGKYANIYAMLYTNLSKTHHSIPELDLSRKILKQMLDDELRNLRLLSCDAMELGLRVAAGHGLNMQNVKDIVEIETIEELNIGQSIVARSVYVGLEQAILDMKAVMIR</sequence>
<keyword evidence="7" id="KW-1185">Reference proteome</keyword>
<evidence type="ECO:0000256" key="2">
    <source>
        <dbReference type="ARBA" id="ARBA00022679"/>
    </source>
</evidence>
<proteinExistence type="inferred from homology"/>
<comment type="caution">
    <text evidence="6">The sequence shown here is derived from an EMBL/GenBank/DDBJ whole genome shotgun (WGS) entry which is preliminary data.</text>
</comment>
<feature type="binding site" evidence="4">
    <location>
        <position position="99"/>
    </location>
    <ligand>
        <name>1-deoxy-D-xylulose 5-phosphate</name>
        <dbReference type="ChEBI" id="CHEBI:57792"/>
    </ligand>
</feature>
<dbReference type="PANTHER" id="PTHR30456:SF0">
    <property type="entry name" value="PYRIDOXINE 5'-PHOSPHATE SYNTHASE"/>
    <property type="match status" value="1"/>
</dbReference>
<evidence type="ECO:0000256" key="1">
    <source>
        <dbReference type="ARBA" id="ARBA00022490"/>
    </source>
</evidence>
<name>A0A151CIT2_9BACT</name>
<dbReference type="Pfam" id="PF03740">
    <property type="entry name" value="PdxJ"/>
    <property type="match status" value="1"/>
</dbReference>
<dbReference type="OrthoDB" id="9806590at2"/>